<organism evidence="2 3">
    <name type="scientific">Daphnia pulex</name>
    <name type="common">Water flea</name>
    <dbReference type="NCBI Taxonomy" id="6669"/>
    <lineage>
        <taxon>Eukaryota</taxon>
        <taxon>Metazoa</taxon>
        <taxon>Ecdysozoa</taxon>
        <taxon>Arthropoda</taxon>
        <taxon>Crustacea</taxon>
        <taxon>Branchiopoda</taxon>
        <taxon>Diplostraca</taxon>
        <taxon>Cladocera</taxon>
        <taxon>Anomopoda</taxon>
        <taxon>Daphniidae</taxon>
        <taxon>Daphnia</taxon>
    </lineage>
</organism>
<dbReference type="InParanoid" id="E9GAC0"/>
<dbReference type="HOGENOM" id="CLU_2815003_0_0_1"/>
<reference evidence="2 3" key="1">
    <citation type="journal article" date="2011" name="Science">
        <title>The ecoresponsive genome of Daphnia pulex.</title>
        <authorList>
            <person name="Colbourne J.K."/>
            <person name="Pfrender M.E."/>
            <person name="Gilbert D."/>
            <person name="Thomas W.K."/>
            <person name="Tucker A."/>
            <person name="Oakley T.H."/>
            <person name="Tokishita S."/>
            <person name="Aerts A."/>
            <person name="Arnold G.J."/>
            <person name="Basu M.K."/>
            <person name="Bauer D.J."/>
            <person name="Caceres C.E."/>
            <person name="Carmel L."/>
            <person name="Casola C."/>
            <person name="Choi J.H."/>
            <person name="Detter J.C."/>
            <person name="Dong Q."/>
            <person name="Dusheyko S."/>
            <person name="Eads B.D."/>
            <person name="Frohlich T."/>
            <person name="Geiler-Samerotte K.A."/>
            <person name="Gerlach D."/>
            <person name="Hatcher P."/>
            <person name="Jogdeo S."/>
            <person name="Krijgsveld J."/>
            <person name="Kriventseva E.V."/>
            <person name="Kultz D."/>
            <person name="Laforsch C."/>
            <person name="Lindquist E."/>
            <person name="Lopez J."/>
            <person name="Manak J.R."/>
            <person name="Muller J."/>
            <person name="Pangilinan J."/>
            <person name="Patwardhan R.P."/>
            <person name="Pitluck S."/>
            <person name="Pritham E.J."/>
            <person name="Rechtsteiner A."/>
            <person name="Rho M."/>
            <person name="Rogozin I.B."/>
            <person name="Sakarya O."/>
            <person name="Salamov A."/>
            <person name="Schaack S."/>
            <person name="Shapiro H."/>
            <person name="Shiga Y."/>
            <person name="Skalitzky C."/>
            <person name="Smith Z."/>
            <person name="Souvorov A."/>
            <person name="Sung W."/>
            <person name="Tang Z."/>
            <person name="Tsuchiya D."/>
            <person name="Tu H."/>
            <person name="Vos H."/>
            <person name="Wang M."/>
            <person name="Wolf Y.I."/>
            <person name="Yamagata H."/>
            <person name="Yamada T."/>
            <person name="Ye Y."/>
            <person name="Shaw J.R."/>
            <person name="Andrews J."/>
            <person name="Crease T.J."/>
            <person name="Tang H."/>
            <person name="Lucas S.M."/>
            <person name="Robertson H.M."/>
            <person name="Bork P."/>
            <person name="Koonin E.V."/>
            <person name="Zdobnov E.M."/>
            <person name="Grigoriev I.V."/>
            <person name="Lynch M."/>
            <person name="Boore J.L."/>
        </authorList>
    </citation>
    <scope>NUCLEOTIDE SEQUENCE [LARGE SCALE GENOMIC DNA]</scope>
</reference>
<dbReference type="EMBL" id="GL732536">
    <property type="protein sequence ID" value="EFX83718.1"/>
    <property type="molecule type" value="Genomic_DNA"/>
</dbReference>
<feature type="chain" id="PRO_5003240164" evidence="1">
    <location>
        <begin position="20"/>
        <end position="78"/>
    </location>
</feature>
<feature type="signal peptide" evidence="1">
    <location>
        <begin position="1"/>
        <end position="19"/>
    </location>
</feature>
<name>E9GAC0_DAPPU</name>
<evidence type="ECO:0000313" key="3">
    <source>
        <dbReference type="Proteomes" id="UP000000305"/>
    </source>
</evidence>
<dbReference type="KEGG" id="dpx:DAPPUDRAFT_239886"/>
<gene>
    <name evidence="2" type="ORF">DAPPUDRAFT_239886</name>
</gene>
<proteinExistence type="predicted"/>
<dbReference type="PhylomeDB" id="E9GAC0"/>
<sequence>MFNVLKAIYLITCIDLCRPVCDTNNYTKSTQQTLHELVYYVLIDLSISTRFQQIGQTKPEAERFGNHAVHRVQIPEAE</sequence>
<evidence type="ECO:0000256" key="1">
    <source>
        <dbReference type="SAM" id="SignalP"/>
    </source>
</evidence>
<dbReference type="AlphaFoldDB" id="E9GAC0"/>
<protein>
    <submittedName>
        <fullName evidence="2">Uncharacterized protein</fullName>
    </submittedName>
</protein>
<dbReference type="Proteomes" id="UP000000305">
    <property type="component" value="Unassembled WGS sequence"/>
</dbReference>
<evidence type="ECO:0000313" key="2">
    <source>
        <dbReference type="EMBL" id="EFX83718.1"/>
    </source>
</evidence>
<keyword evidence="3" id="KW-1185">Reference proteome</keyword>
<keyword evidence="1" id="KW-0732">Signal</keyword>
<accession>E9GAC0</accession>